<feature type="compositionally biased region" description="Polar residues" evidence="1">
    <location>
        <begin position="27"/>
        <end position="36"/>
    </location>
</feature>
<proteinExistence type="predicted"/>
<feature type="region of interest" description="Disordered" evidence="1">
    <location>
        <begin position="1"/>
        <end position="61"/>
    </location>
</feature>
<feature type="region of interest" description="Disordered" evidence="1">
    <location>
        <begin position="209"/>
        <end position="255"/>
    </location>
</feature>
<dbReference type="AlphaFoldDB" id="A0AAW0TPX9"/>
<feature type="compositionally biased region" description="Polar residues" evidence="1">
    <location>
        <begin position="10"/>
        <end position="19"/>
    </location>
</feature>
<feature type="domain" description="Myb/SANT-like DNA-binding" evidence="2">
    <location>
        <begin position="70"/>
        <end position="156"/>
    </location>
</feature>
<evidence type="ECO:0000259" key="2">
    <source>
        <dbReference type="Pfam" id="PF13837"/>
    </source>
</evidence>
<sequence>MWSPEVASVLSASHKTPPQNALFVAGTSDSLPQSRATDTKVEEVDNPAPRESLTQEGVQKQRKGGKVKEVWNYEATEALLQLVKANYTRLNDKKTTKGIVWKDITRVLQELIPGVELRQVEGKWRNLKSIFHNYEDYNRSSGKRKKTEPRFYNLLSSILKNRPLSRPDLCVLEGTEVGTRSVAEMEVDNPVEEDPATQASSVLNIPATPASLLDPQQGEASQRAPTPPQASPPDPQPAHASQAPQPAPATREEPPAVRGFCLQRVLSFSFLFFLEV</sequence>
<reference evidence="3 4" key="1">
    <citation type="submission" date="2023-03" db="EMBL/GenBank/DDBJ databases">
        <title>High-quality genome of Scylla paramamosain provides insights in environmental adaptation.</title>
        <authorList>
            <person name="Zhang L."/>
        </authorList>
    </citation>
    <scope>NUCLEOTIDE SEQUENCE [LARGE SCALE GENOMIC DNA]</scope>
    <source>
        <strain evidence="3">LZ_2023a</strain>
        <tissue evidence="3">Muscle</tissue>
    </source>
</reference>
<evidence type="ECO:0000256" key="1">
    <source>
        <dbReference type="SAM" id="MobiDB-lite"/>
    </source>
</evidence>
<comment type="caution">
    <text evidence="3">The sequence shown here is derived from an EMBL/GenBank/DDBJ whole genome shotgun (WGS) entry which is preliminary data.</text>
</comment>
<protein>
    <recommendedName>
        <fullName evidence="2">Myb/SANT-like DNA-binding domain-containing protein</fullName>
    </recommendedName>
</protein>
<keyword evidence="4" id="KW-1185">Reference proteome</keyword>
<dbReference type="Gene3D" id="1.10.10.60">
    <property type="entry name" value="Homeodomain-like"/>
    <property type="match status" value="1"/>
</dbReference>
<feature type="compositionally biased region" description="Pro residues" evidence="1">
    <location>
        <begin position="225"/>
        <end position="236"/>
    </location>
</feature>
<name>A0AAW0TPX9_SCYPA</name>
<gene>
    <name evidence="3" type="ORF">O3P69_020874</name>
</gene>
<evidence type="ECO:0000313" key="3">
    <source>
        <dbReference type="EMBL" id="KAK8389228.1"/>
    </source>
</evidence>
<dbReference type="Pfam" id="PF13837">
    <property type="entry name" value="Myb_DNA-bind_4"/>
    <property type="match status" value="1"/>
</dbReference>
<accession>A0AAW0TPX9</accession>
<evidence type="ECO:0000313" key="4">
    <source>
        <dbReference type="Proteomes" id="UP001487740"/>
    </source>
</evidence>
<organism evidence="3 4">
    <name type="scientific">Scylla paramamosain</name>
    <name type="common">Mud crab</name>
    <dbReference type="NCBI Taxonomy" id="85552"/>
    <lineage>
        <taxon>Eukaryota</taxon>
        <taxon>Metazoa</taxon>
        <taxon>Ecdysozoa</taxon>
        <taxon>Arthropoda</taxon>
        <taxon>Crustacea</taxon>
        <taxon>Multicrustacea</taxon>
        <taxon>Malacostraca</taxon>
        <taxon>Eumalacostraca</taxon>
        <taxon>Eucarida</taxon>
        <taxon>Decapoda</taxon>
        <taxon>Pleocyemata</taxon>
        <taxon>Brachyura</taxon>
        <taxon>Eubrachyura</taxon>
        <taxon>Portunoidea</taxon>
        <taxon>Portunidae</taxon>
        <taxon>Portuninae</taxon>
        <taxon>Scylla</taxon>
    </lineage>
</organism>
<dbReference type="InterPro" id="IPR044822">
    <property type="entry name" value="Myb_DNA-bind_4"/>
</dbReference>
<dbReference type="EMBL" id="JARAKH010000028">
    <property type="protein sequence ID" value="KAK8389228.1"/>
    <property type="molecule type" value="Genomic_DNA"/>
</dbReference>
<dbReference type="Proteomes" id="UP001487740">
    <property type="component" value="Unassembled WGS sequence"/>
</dbReference>